<feature type="active site" description="Proton donor" evidence="5">
    <location>
        <position position="131"/>
    </location>
</feature>
<feature type="binding site" evidence="5">
    <location>
        <position position="228"/>
    </location>
    <ligand>
        <name>dimethylallyl diphosphate</name>
        <dbReference type="ChEBI" id="CHEBI:57623"/>
    </ligand>
</feature>
<feature type="binding site" evidence="5">
    <location>
        <position position="101"/>
    </location>
    <ligand>
        <name>[4Fe-4S] cluster</name>
        <dbReference type="ChEBI" id="CHEBI:49883"/>
    </ligand>
</feature>
<feature type="binding site" evidence="5">
    <location>
        <position position="229"/>
    </location>
    <ligand>
        <name>dimethylallyl diphosphate</name>
        <dbReference type="ChEBI" id="CHEBI:57623"/>
    </ligand>
</feature>
<feature type="binding site" evidence="5">
    <location>
        <position position="200"/>
    </location>
    <ligand>
        <name>[4Fe-4S] cluster</name>
        <dbReference type="ChEBI" id="CHEBI:49883"/>
    </ligand>
</feature>
<feature type="binding site" evidence="5">
    <location>
        <position position="46"/>
    </location>
    <ligand>
        <name>dimethylallyl diphosphate</name>
        <dbReference type="ChEBI" id="CHEBI:57623"/>
    </ligand>
</feature>
<dbReference type="EMBL" id="JAVKPH010000010">
    <property type="protein sequence ID" value="MDR5653118.1"/>
    <property type="molecule type" value="Genomic_DNA"/>
</dbReference>
<dbReference type="Pfam" id="PF02401">
    <property type="entry name" value="LYTB"/>
    <property type="match status" value="1"/>
</dbReference>
<dbReference type="NCBIfam" id="NF002188">
    <property type="entry name" value="PRK01045.1-2"/>
    <property type="match status" value="1"/>
</dbReference>
<gene>
    <name evidence="5 6" type="primary">ispH</name>
    <name evidence="6" type="synonym">lytB</name>
    <name evidence="6" type="ORF">RGD00_10910</name>
</gene>
<feature type="binding site" evidence="5">
    <location>
        <position position="228"/>
    </location>
    <ligand>
        <name>(2E)-4-hydroxy-3-methylbut-2-enyl diphosphate</name>
        <dbReference type="ChEBI" id="CHEBI:128753"/>
    </ligand>
</feature>
<keyword evidence="5" id="KW-0414">Isoprene biosynthesis</keyword>
<comment type="similarity">
    <text evidence="5">Belongs to the IspH family.</text>
</comment>
<dbReference type="CDD" id="cd13944">
    <property type="entry name" value="lytB_ispH"/>
    <property type="match status" value="1"/>
</dbReference>
<feature type="binding site" evidence="5">
    <location>
        <position position="273"/>
    </location>
    <ligand>
        <name>dimethylallyl diphosphate</name>
        <dbReference type="ChEBI" id="CHEBI:57623"/>
    </ligand>
</feature>
<dbReference type="GO" id="GO:0051745">
    <property type="term" value="F:4-hydroxy-3-methylbut-2-enyl diphosphate reductase activity"/>
    <property type="evidence" value="ECO:0007669"/>
    <property type="project" value="UniProtKB-EC"/>
</dbReference>
<feature type="binding site" evidence="5">
    <location>
        <position position="46"/>
    </location>
    <ligand>
        <name>isopentenyl diphosphate</name>
        <dbReference type="ChEBI" id="CHEBI:128769"/>
    </ligand>
</feature>
<keyword evidence="3 5" id="KW-0408">Iron</keyword>
<feature type="binding site" evidence="5">
    <location>
        <position position="229"/>
    </location>
    <ligand>
        <name>isopentenyl diphosphate</name>
        <dbReference type="ChEBI" id="CHEBI:128769"/>
    </ligand>
</feature>
<feature type="binding site" evidence="5">
    <location>
        <position position="229"/>
    </location>
    <ligand>
        <name>(2E)-4-hydroxy-3-methylbut-2-enyl diphosphate</name>
        <dbReference type="ChEBI" id="CHEBI:128753"/>
    </ligand>
</feature>
<evidence type="ECO:0000256" key="5">
    <source>
        <dbReference type="HAMAP-Rule" id="MF_00191"/>
    </source>
</evidence>
<feature type="binding site" evidence="5">
    <location>
        <position position="79"/>
    </location>
    <ligand>
        <name>(2E)-4-hydroxy-3-methylbut-2-enyl diphosphate</name>
        <dbReference type="ChEBI" id="CHEBI:128753"/>
    </ligand>
</feature>
<dbReference type="PANTHER" id="PTHR30426">
    <property type="entry name" value="4-HYDROXY-3-METHYLBUT-2-ENYL DIPHOSPHATE REDUCTASE"/>
    <property type="match status" value="1"/>
</dbReference>
<keyword evidence="1 5" id="KW-0004">4Fe-4S</keyword>
<dbReference type="InterPro" id="IPR003451">
    <property type="entry name" value="LytB/IspH"/>
</dbReference>
<dbReference type="RefSeq" id="WP_310457352.1">
    <property type="nucleotide sequence ID" value="NZ_JAVKPH010000010.1"/>
</dbReference>
<feature type="binding site" evidence="5">
    <location>
        <position position="46"/>
    </location>
    <ligand>
        <name>(2E)-4-hydroxy-3-methylbut-2-enyl diphosphate</name>
        <dbReference type="ChEBI" id="CHEBI:128753"/>
    </ligand>
</feature>
<dbReference type="NCBIfam" id="TIGR00216">
    <property type="entry name" value="ispH_lytB"/>
    <property type="match status" value="1"/>
</dbReference>
<feature type="binding site" evidence="5">
    <location>
        <position position="230"/>
    </location>
    <ligand>
        <name>isopentenyl diphosphate</name>
        <dbReference type="ChEBI" id="CHEBI:128769"/>
    </ligand>
</feature>
<dbReference type="NCBIfam" id="NF002190">
    <property type="entry name" value="PRK01045.1-4"/>
    <property type="match status" value="1"/>
</dbReference>
<feature type="binding site" evidence="5">
    <location>
        <position position="129"/>
    </location>
    <ligand>
        <name>(2E)-4-hydroxy-3-methylbut-2-enyl diphosphate</name>
        <dbReference type="ChEBI" id="CHEBI:128753"/>
    </ligand>
</feature>
<feature type="binding site" evidence="5">
    <location>
        <position position="170"/>
    </location>
    <ligand>
        <name>(2E)-4-hydroxy-3-methylbut-2-enyl diphosphate</name>
        <dbReference type="ChEBI" id="CHEBI:128753"/>
    </ligand>
</feature>
<keyword evidence="2 5" id="KW-0479">Metal-binding</keyword>
<reference evidence="6 7" key="1">
    <citation type="submission" date="2023-09" db="EMBL/GenBank/DDBJ databases">
        <title>Xinfangfangia sedmenti sp. nov., isolated the sedment.</title>
        <authorList>
            <person name="Xu L."/>
        </authorList>
    </citation>
    <scope>NUCLEOTIDE SEQUENCE [LARGE SCALE GENOMIC DNA]</scope>
    <source>
        <strain evidence="6 7">LG-4</strain>
    </source>
</reference>
<comment type="catalytic activity">
    <reaction evidence="5">
        <text>dimethylallyl diphosphate + 2 oxidized [2Fe-2S]-[ferredoxin] + H2O = (2E)-4-hydroxy-3-methylbut-2-enyl diphosphate + 2 reduced [2Fe-2S]-[ferredoxin] + 2 H(+)</text>
        <dbReference type="Rhea" id="RHEA:24825"/>
        <dbReference type="Rhea" id="RHEA-COMP:10000"/>
        <dbReference type="Rhea" id="RHEA-COMP:10001"/>
        <dbReference type="ChEBI" id="CHEBI:15377"/>
        <dbReference type="ChEBI" id="CHEBI:15378"/>
        <dbReference type="ChEBI" id="CHEBI:33737"/>
        <dbReference type="ChEBI" id="CHEBI:33738"/>
        <dbReference type="ChEBI" id="CHEBI:57623"/>
        <dbReference type="ChEBI" id="CHEBI:128753"/>
        <dbReference type="EC" id="1.17.7.4"/>
    </reaction>
</comment>
<evidence type="ECO:0000256" key="2">
    <source>
        <dbReference type="ARBA" id="ARBA00022723"/>
    </source>
</evidence>
<feature type="binding site" evidence="5">
    <location>
        <position position="273"/>
    </location>
    <ligand>
        <name>isopentenyl diphosphate</name>
        <dbReference type="ChEBI" id="CHEBI:128769"/>
    </ligand>
</feature>
<dbReference type="Gene3D" id="3.40.50.11270">
    <property type="match status" value="1"/>
</dbReference>
<evidence type="ECO:0000256" key="3">
    <source>
        <dbReference type="ARBA" id="ARBA00023004"/>
    </source>
</evidence>
<comment type="cofactor">
    <cofactor evidence="5">
        <name>[4Fe-4S] cluster</name>
        <dbReference type="ChEBI" id="CHEBI:49883"/>
    </cofactor>
    <text evidence="5">Binds 1 [4Fe-4S] cluster per subunit.</text>
</comment>
<name>A0ABU1F8C3_9RHOB</name>
<feature type="binding site" evidence="5">
    <location>
        <position position="129"/>
    </location>
    <ligand>
        <name>dimethylallyl diphosphate</name>
        <dbReference type="ChEBI" id="CHEBI:57623"/>
    </ligand>
</feature>
<evidence type="ECO:0000256" key="1">
    <source>
        <dbReference type="ARBA" id="ARBA00022485"/>
    </source>
</evidence>
<feature type="binding site" evidence="5">
    <location>
        <position position="17"/>
    </location>
    <ligand>
        <name>[4Fe-4S] cluster</name>
        <dbReference type="ChEBI" id="CHEBI:49883"/>
    </ligand>
</feature>
<feature type="binding site" evidence="5">
    <location>
        <position position="79"/>
    </location>
    <ligand>
        <name>dimethylallyl diphosphate</name>
        <dbReference type="ChEBI" id="CHEBI:57623"/>
    </ligand>
</feature>
<accession>A0ABU1F8C3</accession>
<dbReference type="EC" id="1.17.7.4" evidence="5"/>
<comment type="function">
    <text evidence="5">Catalyzes the conversion of 1-hydroxy-2-methyl-2-(E)-butenyl 4-diphosphate (HMBPP) into a mixture of isopentenyl diphosphate (IPP) and dimethylallyl diphosphate (DMAPP). Acts in the terminal step of the DOXP/MEP pathway for isoprenoid precursor biosynthesis.</text>
</comment>
<evidence type="ECO:0000256" key="4">
    <source>
        <dbReference type="ARBA" id="ARBA00023014"/>
    </source>
</evidence>
<feature type="binding site" evidence="5">
    <location>
        <position position="79"/>
    </location>
    <ligand>
        <name>isopentenyl diphosphate</name>
        <dbReference type="ChEBI" id="CHEBI:128769"/>
    </ligand>
</feature>
<feature type="binding site" evidence="5">
    <location>
        <position position="273"/>
    </location>
    <ligand>
        <name>(2E)-4-hydroxy-3-methylbut-2-enyl diphosphate</name>
        <dbReference type="ChEBI" id="CHEBI:128753"/>
    </ligand>
</feature>
<feature type="binding site" evidence="5">
    <location>
        <position position="230"/>
    </location>
    <ligand>
        <name>(2E)-4-hydroxy-3-methylbut-2-enyl diphosphate</name>
        <dbReference type="ChEBI" id="CHEBI:128753"/>
    </ligand>
</feature>
<dbReference type="PANTHER" id="PTHR30426:SF0">
    <property type="entry name" value="4-HYDROXY-3-METHYLBUT-2-ENYL DIPHOSPHATE REDUCTASE"/>
    <property type="match status" value="1"/>
</dbReference>
<evidence type="ECO:0000313" key="7">
    <source>
        <dbReference type="Proteomes" id="UP001247754"/>
    </source>
</evidence>
<feature type="binding site" evidence="5">
    <location>
        <position position="228"/>
    </location>
    <ligand>
        <name>isopentenyl diphosphate</name>
        <dbReference type="ChEBI" id="CHEBI:128769"/>
    </ligand>
</feature>
<comment type="caution">
    <text evidence="6">The sequence shown here is derived from an EMBL/GenBank/DDBJ whole genome shotgun (WGS) entry which is preliminary data.</text>
</comment>
<dbReference type="HAMAP" id="MF_00191">
    <property type="entry name" value="IspH"/>
    <property type="match status" value="1"/>
</dbReference>
<evidence type="ECO:0000313" key="6">
    <source>
        <dbReference type="EMBL" id="MDR5653118.1"/>
    </source>
</evidence>
<comment type="pathway">
    <text evidence="5">Isoprenoid biosynthesis; dimethylallyl diphosphate biosynthesis; dimethylallyl diphosphate from (2E)-4-hydroxy-3-methylbutenyl diphosphate: step 1/1.</text>
</comment>
<feature type="binding site" evidence="5">
    <location>
        <position position="129"/>
    </location>
    <ligand>
        <name>isopentenyl diphosphate</name>
        <dbReference type="ChEBI" id="CHEBI:128769"/>
    </ligand>
</feature>
<dbReference type="Gene3D" id="3.40.1010.20">
    <property type="entry name" value="4-hydroxy-3-methylbut-2-enyl diphosphate reductase, catalytic domain"/>
    <property type="match status" value="2"/>
</dbReference>
<comment type="pathway">
    <text evidence="5">Isoprenoid biosynthesis; isopentenyl diphosphate biosynthesis via DXP pathway; isopentenyl diphosphate from 1-deoxy-D-xylulose 5-phosphate: step 6/6.</text>
</comment>
<keyword evidence="5 6" id="KW-0560">Oxidoreductase</keyword>
<comment type="catalytic activity">
    <reaction evidence="5">
        <text>isopentenyl diphosphate + 2 oxidized [2Fe-2S]-[ferredoxin] + H2O = (2E)-4-hydroxy-3-methylbut-2-enyl diphosphate + 2 reduced [2Fe-2S]-[ferredoxin] + 2 H(+)</text>
        <dbReference type="Rhea" id="RHEA:24488"/>
        <dbReference type="Rhea" id="RHEA-COMP:10000"/>
        <dbReference type="Rhea" id="RHEA-COMP:10001"/>
        <dbReference type="ChEBI" id="CHEBI:15377"/>
        <dbReference type="ChEBI" id="CHEBI:15378"/>
        <dbReference type="ChEBI" id="CHEBI:33737"/>
        <dbReference type="ChEBI" id="CHEBI:33738"/>
        <dbReference type="ChEBI" id="CHEBI:128753"/>
        <dbReference type="ChEBI" id="CHEBI:128769"/>
        <dbReference type="EC" id="1.17.7.4"/>
    </reaction>
</comment>
<keyword evidence="7" id="KW-1185">Reference proteome</keyword>
<keyword evidence="4 5" id="KW-0411">Iron-sulfur</keyword>
<dbReference type="Proteomes" id="UP001247754">
    <property type="component" value="Unassembled WGS sequence"/>
</dbReference>
<organism evidence="6 7">
    <name type="scientific">Ruixingdingia sedimenti</name>
    <dbReference type="NCBI Taxonomy" id="3073604"/>
    <lineage>
        <taxon>Bacteria</taxon>
        <taxon>Pseudomonadati</taxon>
        <taxon>Pseudomonadota</taxon>
        <taxon>Alphaproteobacteria</taxon>
        <taxon>Rhodobacterales</taxon>
        <taxon>Paracoccaceae</taxon>
        <taxon>Ruixingdingia</taxon>
    </lineage>
</organism>
<protein>
    <recommendedName>
        <fullName evidence="5">4-hydroxy-3-methylbut-2-enyl diphosphate reductase</fullName>
        <shortName evidence="5">HMBPP reductase</shortName>
        <ecNumber evidence="5">1.17.7.4</ecNumber>
    </recommendedName>
</protein>
<proteinExistence type="inferred from homology"/>
<feature type="binding site" evidence="5">
    <location>
        <position position="230"/>
    </location>
    <ligand>
        <name>dimethylallyl diphosphate</name>
        <dbReference type="ChEBI" id="CHEBI:57623"/>
    </ligand>
</feature>
<sequence>MSLPPLTLYLAAPRGFCAGVDRAIRIVEMALQKWGAPVYVRHEIVHNKFVVDALRAQGAVFVEELDDCPDDRPVVFSAHGVPKAVPAEAARRHMIAVDATCPLVTKVHIEAQRHHEQGLQLVMIGHAGHPETVGTMGQLPEGEVLLVETVADVATLRVRDPARLAFITQTTLSVDDTAAIVAALRARFPAIMGPGKEDICYATTNRQEAVKAIAPRIDALLVIGAPNSSNSRRLVEVGRAAGCGYAQLVQRAADIDWRALDGARAVGLTAGASAPEVLVNEVIDAFAARYDLTRELVETAVERVEFKVPRLLREAGA</sequence>